<gene>
    <name evidence="2" type="ORF">JI744_02935</name>
</gene>
<evidence type="ECO:0000313" key="2">
    <source>
        <dbReference type="EMBL" id="MBL4927054.1"/>
    </source>
</evidence>
<organism evidence="2 3">
    <name type="scientific">Fuscibacter oryzae</name>
    <dbReference type="NCBI Taxonomy" id="2803939"/>
    <lineage>
        <taxon>Bacteria</taxon>
        <taxon>Pseudomonadati</taxon>
        <taxon>Pseudomonadota</taxon>
        <taxon>Alphaproteobacteria</taxon>
        <taxon>Rhodobacterales</taxon>
        <taxon>Paracoccaceae</taxon>
        <taxon>Fuscibacter</taxon>
    </lineage>
</organism>
<dbReference type="InterPro" id="IPR017946">
    <property type="entry name" value="PLC-like_Pdiesterase_TIM-brl"/>
</dbReference>
<reference evidence="2" key="1">
    <citation type="submission" date="2021-01" db="EMBL/GenBank/DDBJ databases">
        <title>Genome seq and assembly of Tabrizicola sp. KVB23.</title>
        <authorList>
            <person name="Chhetri G."/>
        </authorList>
    </citation>
    <scope>NUCLEOTIDE SEQUENCE</scope>
    <source>
        <strain evidence="2">KVB23</strain>
    </source>
</reference>
<name>A0A8J7SUS2_9RHOB</name>
<protein>
    <submittedName>
        <fullName evidence="2">Phosphodiesterase</fullName>
    </submittedName>
</protein>
<dbReference type="PANTHER" id="PTHR46211:SF1">
    <property type="entry name" value="GLYCEROPHOSPHODIESTER PHOSPHODIESTERASE, CYTOPLASMIC"/>
    <property type="match status" value="1"/>
</dbReference>
<dbReference type="Pfam" id="PF03009">
    <property type="entry name" value="GDPD"/>
    <property type="match status" value="1"/>
</dbReference>
<dbReference type="InterPro" id="IPR030395">
    <property type="entry name" value="GP_PDE_dom"/>
</dbReference>
<dbReference type="AlphaFoldDB" id="A0A8J7SUS2"/>
<dbReference type="PANTHER" id="PTHR46211">
    <property type="entry name" value="GLYCEROPHOSPHORYL DIESTER PHOSPHODIESTERASE"/>
    <property type="match status" value="1"/>
</dbReference>
<dbReference type="RefSeq" id="WP_202658168.1">
    <property type="nucleotide sequence ID" value="NZ_JAESVP010000001.1"/>
</dbReference>
<dbReference type="Gene3D" id="3.20.20.190">
    <property type="entry name" value="Phosphatidylinositol (PI) phosphodiesterase"/>
    <property type="match status" value="1"/>
</dbReference>
<comment type="caution">
    <text evidence="2">The sequence shown here is derived from an EMBL/GenBank/DDBJ whole genome shotgun (WGS) entry which is preliminary data.</text>
</comment>
<dbReference type="PROSITE" id="PS51704">
    <property type="entry name" value="GP_PDE"/>
    <property type="match status" value="1"/>
</dbReference>
<evidence type="ECO:0000313" key="3">
    <source>
        <dbReference type="Proteomes" id="UP000619033"/>
    </source>
</evidence>
<accession>A0A8J7SUS2</accession>
<sequence length="256" mass="27875">MRVPLPAAFLTTPLAHRAYHKRSEGRPENSLPAIRAAIAAGYGIECDLQLTRDGQALVFHDEWLERLTKATGFVKDKTLAEMQAIGLKDCAEPPPSFAEMLALVAGRVPLLVELKDPTDSMSDTDGRLEAAVAKALETYRGPVALMSFNPHCIAHLARLAPHIPRGLTTAAYDHAGWAPLSPARCDELRPIPDYDRTLSSFISHEAADLARPRVAELKAQGAAILTWTIRSPTEEAQARKVAQNITFENYPAALPA</sequence>
<dbReference type="SUPFAM" id="SSF51695">
    <property type="entry name" value="PLC-like phosphodiesterases"/>
    <property type="match status" value="1"/>
</dbReference>
<dbReference type="GO" id="GO:0006629">
    <property type="term" value="P:lipid metabolic process"/>
    <property type="evidence" value="ECO:0007669"/>
    <property type="project" value="InterPro"/>
</dbReference>
<dbReference type="EMBL" id="JAESVP010000001">
    <property type="protein sequence ID" value="MBL4927054.1"/>
    <property type="molecule type" value="Genomic_DNA"/>
</dbReference>
<dbReference type="GO" id="GO:0008081">
    <property type="term" value="F:phosphoric diester hydrolase activity"/>
    <property type="evidence" value="ECO:0007669"/>
    <property type="project" value="InterPro"/>
</dbReference>
<evidence type="ECO:0000259" key="1">
    <source>
        <dbReference type="PROSITE" id="PS51704"/>
    </source>
</evidence>
<proteinExistence type="predicted"/>
<feature type="domain" description="GP-PDE" evidence="1">
    <location>
        <begin position="11"/>
        <end position="256"/>
    </location>
</feature>
<dbReference type="Proteomes" id="UP000619033">
    <property type="component" value="Unassembled WGS sequence"/>
</dbReference>
<keyword evidence="3" id="KW-1185">Reference proteome</keyword>